<gene>
    <name evidence="1" type="ORF">JK386_08880</name>
</gene>
<sequence>MHEHAAAASVDDPESQARGEALAAWLEGLGLAEHLGEAGLPTFERDAAGVVRWRDPATGQPMSAEQLAALDHLLHAEGEDPQHAVPLALVQLRRQAQVRAALLTQPCLDYAGLAAIRGASENATRFAVHKAAQRGGLLLVPHDGATLIPAFQLTDDGELRPELGPLLEPLLSARMDPWRVWAWLTQPAGLLGGAVPHEAVRDPEEAPLVRHAAVRLAERVTAEA</sequence>
<keyword evidence="2" id="KW-1185">Reference proteome</keyword>
<dbReference type="RefSeq" id="WP_205291310.1">
    <property type="nucleotide sequence ID" value="NZ_CP074406.1"/>
</dbReference>
<evidence type="ECO:0000313" key="1">
    <source>
        <dbReference type="EMBL" id="MBM9460016.1"/>
    </source>
</evidence>
<dbReference type="Proteomes" id="UP000663791">
    <property type="component" value="Unassembled WGS sequence"/>
</dbReference>
<reference evidence="1" key="1">
    <citation type="submission" date="2021-01" db="EMBL/GenBank/DDBJ databases">
        <title>Novel species in genus Nocardioides.</title>
        <authorList>
            <person name="Zhang G."/>
        </authorList>
    </citation>
    <scope>NUCLEOTIDE SEQUENCE</scope>
    <source>
        <strain evidence="1">Zg-536</strain>
    </source>
</reference>
<dbReference type="AlphaFoldDB" id="A0A939BVJ3"/>
<evidence type="ECO:0000313" key="2">
    <source>
        <dbReference type="Proteomes" id="UP000663791"/>
    </source>
</evidence>
<name>A0A939BVJ3_9ACTN</name>
<accession>A0A939BVJ3</accession>
<dbReference type="EMBL" id="JAERTX010000006">
    <property type="protein sequence ID" value="MBM9460016.1"/>
    <property type="molecule type" value="Genomic_DNA"/>
</dbReference>
<organism evidence="1 2">
    <name type="scientific">Nocardioides faecalis</name>
    <dbReference type="NCBI Taxonomy" id="2803858"/>
    <lineage>
        <taxon>Bacteria</taxon>
        <taxon>Bacillati</taxon>
        <taxon>Actinomycetota</taxon>
        <taxon>Actinomycetes</taxon>
        <taxon>Propionibacteriales</taxon>
        <taxon>Nocardioidaceae</taxon>
        <taxon>Nocardioides</taxon>
    </lineage>
</organism>
<protein>
    <submittedName>
        <fullName evidence="1">Uncharacterized protein</fullName>
    </submittedName>
</protein>
<proteinExistence type="predicted"/>
<comment type="caution">
    <text evidence="1">The sequence shown here is derived from an EMBL/GenBank/DDBJ whole genome shotgun (WGS) entry which is preliminary data.</text>
</comment>